<accession>A0ABR1C5N4</accession>
<sequence length="86" mass="9515">MLNCSSCESRTGRNVTCDPDPPFIQRLDVLTNDFDLNASHAAYARISRTFIKAADAEHICMLFDGNMSTAVNVEKSLKFSSRLTAL</sequence>
<reference evidence="1 2" key="1">
    <citation type="submission" date="2023-08" db="EMBL/GenBank/DDBJ databases">
        <title>A Necator americanus chromosomal reference genome.</title>
        <authorList>
            <person name="Ilik V."/>
            <person name="Petrzelkova K.J."/>
            <person name="Pardy F."/>
            <person name="Fuh T."/>
            <person name="Niatou-Singa F.S."/>
            <person name="Gouil Q."/>
            <person name="Baker L."/>
            <person name="Ritchie M.E."/>
            <person name="Jex A.R."/>
            <person name="Gazzola D."/>
            <person name="Li H."/>
            <person name="Toshio Fujiwara R."/>
            <person name="Zhan B."/>
            <person name="Aroian R.V."/>
            <person name="Pafco B."/>
            <person name="Schwarz E.M."/>
        </authorList>
    </citation>
    <scope>NUCLEOTIDE SEQUENCE [LARGE SCALE GENOMIC DNA]</scope>
    <source>
        <strain evidence="1 2">Aroian</strain>
        <tissue evidence="1">Whole animal</tissue>
    </source>
</reference>
<proteinExistence type="predicted"/>
<gene>
    <name evidence="1" type="primary">Necator_chrII.g5321</name>
    <name evidence="1" type="ORF">RB195_017528</name>
</gene>
<comment type="caution">
    <text evidence="1">The sequence shown here is derived from an EMBL/GenBank/DDBJ whole genome shotgun (WGS) entry which is preliminary data.</text>
</comment>
<protein>
    <submittedName>
        <fullName evidence="1">Uncharacterized protein</fullName>
    </submittedName>
</protein>
<dbReference type="EMBL" id="JAVFWL010000002">
    <property type="protein sequence ID" value="KAK6733817.1"/>
    <property type="molecule type" value="Genomic_DNA"/>
</dbReference>
<name>A0ABR1C5N4_NECAM</name>
<evidence type="ECO:0000313" key="1">
    <source>
        <dbReference type="EMBL" id="KAK6733817.1"/>
    </source>
</evidence>
<evidence type="ECO:0000313" key="2">
    <source>
        <dbReference type="Proteomes" id="UP001303046"/>
    </source>
</evidence>
<keyword evidence="2" id="KW-1185">Reference proteome</keyword>
<dbReference type="Proteomes" id="UP001303046">
    <property type="component" value="Unassembled WGS sequence"/>
</dbReference>
<organism evidence="1 2">
    <name type="scientific">Necator americanus</name>
    <name type="common">Human hookworm</name>
    <dbReference type="NCBI Taxonomy" id="51031"/>
    <lineage>
        <taxon>Eukaryota</taxon>
        <taxon>Metazoa</taxon>
        <taxon>Ecdysozoa</taxon>
        <taxon>Nematoda</taxon>
        <taxon>Chromadorea</taxon>
        <taxon>Rhabditida</taxon>
        <taxon>Rhabditina</taxon>
        <taxon>Rhabditomorpha</taxon>
        <taxon>Strongyloidea</taxon>
        <taxon>Ancylostomatidae</taxon>
        <taxon>Bunostominae</taxon>
        <taxon>Necator</taxon>
    </lineage>
</organism>